<feature type="compositionally biased region" description="Polar residues" evidence="2">
    <location>
        <begin position="480"/>
        <end position="489"/>
    </location>
</feature>
<dbReference type="SMART" id="SM00225">
    <property type="entry name" value="BTB"/>
    <property type="match status" value="1"/>
</dbReference>
<dbReference type="OrthoDB" id="7956040at2759"/>
<dbReference type="GO" id="GO:0005634">
    <property type="term" value="C:nucleus"/>
    <property type="evidence" value="ECO:0007669"/>
    <property type="project" value="TreeGrafter"/>
</dbReference>
<dbReference type="CDD" id="cd18315">
    <property type="entry name" value="BTB_POZ_BAB-like"/>
    <property type="match status" value="1"/>
</dbReference>
<dbReference type="InterPro" id="IPR000210">
    <property type="entry name" value="BTB/POZ_dom"/>
</dbReference>
<feature type="domain" description="BTB" evidence="3">
    <location>
        <begin position="227"/>
        <end position="292"/>
    </location>
</feature>
<feature type="region of interest" description="Disordered" evidence="2">
    <location>
        <begin position="171"/>
        <end position="197"/>
    </location>
</feature>
<dbReference type="EMBL" id="CAJVCH010031817">
    <property type="protein sequence ID" value="CAG7710418.1"/>
    <property type="molecule type" value="Genomic_DNA"/>
</dbReference>
<feature type="compositionally biased region" description="Acidic residues" evidence="2">
    <location>
        <begin position="466"/>
        <end position="479"/>
    </location>
</feature>
<dbReference type="InterPro" id="IPR051095">
    <property type="entry name" value="Dros_DevTransReg"/>
</dbReference>
<dbReference type="GO" id="GO:0002376">
    <property type="term" value="P:immune system process"/>
    <property type="evidence" value="ECO:0007669"/>
    <property type="project" value="UniProtKB-ARBA"/>
</dbReference>
<keyword evidence="1" id="KW-0539">Nucleus</keyword>
<gene>
    <name evidence="4" type="ORF">AFUS01_LOCUS5013</name>
</gene>
<feature type="compositionally biased region" description="Basic and acidic residues" evidence="2">
    <location>
        <begin position="444"/>
        <end position="458"/>
    </location>
</feature>
<dbReference type="GO" id="GO:0006357">
    <property type="term" value="P:regulation of transcription by RNA polymerase II"/>
    <property type="evidence" value="ECO:0007669"/>
    <property type="project" value="TreeGrafter"/>
</dbReference>
<evidence type="ECO:0000259" key="3">
    <source>
        <dbReference type="PROSITE" id="PS50097"/>
    </source>
</evidence>
<proteinExistence type="predicted"/>
<dbReference type="AlphaFoldDB" id="A0A8J2J6L8"/>
<sequence length="560" mass="61149">MFLTHGGRPCKGNGRKRKGVDEYAAENRIDFTSRSIIRDGQLVRILVCRFCCQSIGARSDRIKEHLASKRHQKLKLEAFKEAAEAGRDLSQEYSDDNISGLLPEPPITMLKFPGKALAHLLEGEGRELTPEGEDRKHVIPTPPPLKEHVMNSPPPQPAHPVAMHSGVVAGAGGLGGRTSTGALATPPPPPPPQKEFSPQQLLCVRWGNYDSNIVSMFSKLRNQEQFVDLTLWCEGRTIKCHKMILSACSTYFEQLLTETQNLHPIIFLKDMRFWEIQALVEFMYKGEVSIHQDKLQSLLRAAESLQIKGLGSPSNDITGQGSNNSSVNEDDMSNSTVDMSTTATPNNRNSVNNSSYLSNSHNTSMTMNMGMDLSNHGTGVGQNSSTSGSAQSSGGGPAKRRKKETPRRIDIPRAMNHPLQASYNSPMRSDDLIDDDDPGSDDSMTAHERNNIDLDGMKQENQSDANYEDSIDGDGDNYGDNEQGSQSIGDDSNDQAVDVDDDIESGALSLRMNVSSSDRERSRKGNPIKKIHLGIGNNNNNNNDTGGGATLLHHTASSGN</sequence>
<evidence type="ECO:0000313" key="4">
    <source>
        <dbReference type="EMBL" id="CAG7710418.1"/>
    </source>
</evidence>
<feature type="compositionally biased region" description="Low complexity" evidence="2">
    <location>
        <begin position="346"/>
        <end position="364"/>
    </location>
</feature>
<evidence type="ECO:0000313" key="5">
    <source>
        <dbReference type="Proteomes" id="UP000708208"/>
    </source>
</evidence>
<evidence type="ECO:0000256" key="1">
    <source>
        <dbReference type="ARBA" id="ARBA00023242"/>
    </source>
</evidence>
<keyword evidence="5" id="KW-1185">Reference proteome</keyword>
<evidence type="ECO:0000256" key="2">
    <source>
        <dbReference type="SAM" id="MobiDB-lite"/>
    </source>
</evidence>
<feature type="compositionally biased region" description="Low complexity" evidence="2">
    <location>
        <begin position="381"/>
        <end position="392"/>
    </location>
</feature>
<reference evidence="4" key="1">
    <citation type="submission" date="2021-06" db="EMBL/GenBank/DDBJ databases">
        <authorList>
            <person name="Hodson N. C."/>
            <person name="Mongue J. A."/>
            <person name="Jaron S. K."/>
        </authorList>
    </citation>
    <scope>NUCLEOTIDE SEQUENCE</scope>
</reference>
<dbReference type="Pfam" id="PF00651">
    <property type="entry name" value="BTB"/>
    <property type="match status" value="1"/>
</dbReference>
<feature type="region of interest" description="Disordered" evidence="2">
    <location>
        <begin position="310"/>
        <end position="560"/>
    </location>
</feature>
<feature type="compositionally biased region" description="Acidic residues" evidence="2">
    <location>
        <begin position="491"/>
        <end position="504"/>
    </location>
</feature>
<dbReference type="Proteomes" id="UP000708208">
    <property type="component" value="Unassembled WGS sequence"/>
</dbReference>
<dbReference type="PROSITE" id="PS50097">
    <property type="entry name" value="BTB"/>
    <property type="match status" value="1"/>
</dbReference>
<accession>A0A8J2J6L8</accession>
<organism evidence="4 5">
    <name type="scientific">Allacma fusca</name>
    <dbReference type="NCBI Taxonomy" id="39272"/>
    <lineage>
        <taxon>Eukaryota</taxon>
        <taxon>Metazoa</taxon>
        <taxon>Ecdysozoa</taxon>
        <taxon>Arthropoda</taxon>
        <taxon>Hexapoda</taxon>
        <taxon>Collembola</taxon>
        <taxon>Symphypleona</taxon>
        <taxon>Sminthuridae</taxon>
        <taxon>Allacma</taxon>
    </lineage>
</organism>
<comment type="caution">
    <text evidence="4">The sequence shown here is derived from an EMBL/GenBank/DDBJ whole genome shotgun (WGS) entry which is preliminary data.</text>
</comment>
<dbReference type="PANTHER" id="PTHR23110">
    <property type="entry name" value="BTB DOMAIN TRANSCRIPTION FACTOR"/>
    <property type="match status" value="1"/>
</dbReference>
<name>A0A8J2J6L8_9HEXA</name>
<protein>
    <recommendedName>
        <fullName evidence="3">BTB domain-containing protein</fullName>
    </recommendedName>
</protein>
<dbReference type="PANTHER" id="PTHR23110:SF111">
    <property type="entry name" value="LONGITUDINALS LACKING PROTEIN, ISOFORMS F_I_K_T"/>
    <property type="match status" value="1"/>
</dbReference>
<feature type="compositionally biased region" description="Polar residues" evidence="2">
    <location>
        <begin position="312"/>
        <end position="345"/>
    </location>
</feature>